<evidence type="ECO:0000313" key="4">
    <source>
        <dbReference type="Proteomes" id="UP000051739"/>
    </source>
</evidence>
<dbReference type="RefSeq" id="WP_056937070.1">
    <property type="nucleotide sequence ID" value="NZ_AZFN01000007.1"/>
</dbReference>
<evidence type="ECO:0000259" key="2">
    <source>
        <dbReference type="Pfam" id="PF09648"/>
    </source>
</evidence>
<dbReference type="AlphaFoldDB" id="A0A0R1VB89"/>
<dbReference type="Pfam" id="PF09648">
    <property type="entry name" value="YycI"/>
    <property type="match status" value="1"/>
</dbReference>
<reference evidence="3 4" key="1">
    <citation type="journal article" date="2015" name="Genome Announc.">
        <title>Expanding the biotechnology potential of lactobacilli through comparative genomics of 213 strains and associated genera.</title>
        <authorList>
            <person name="Sun Z."/>
            <person name="Harris H.M."/>
            <person name="McCann A."/>
            <person name="Guo C."/>
            <person name="Argimon S."/>
            <person name="Zhang W."/>
            <person name="Yang X."/>
            <person name="Jeffery I.B."/>
            <person name="Cooney J.C."/>
            <person name="Kagawa T.F."/>
            <person name="Liu W."/>
            <person name="Song Y."/>
            <person name="Salvetti E."/>
            <person name="Wrobel A."/>
            <person name="Rasinkangas P."/>
            <person name="Parkhill J."/>
            <person name="Rea M.C."/>
            <person name="O'Sullivan O."/>
            <person name="Ritari J."/>
            <person name="Douillard F.P."/>
            <person name="Paul Ross R."/>
            <person name="Yang R."/>
            <person name="Briner A.E."/>
            <person name="Felis G.E."/>
            <person name="de Vos W.M."/>
            <person name="Barrangou R."/>
            <person name="Klaenhammer T.R."/>
            <person name="Caufield P.W."/>
            <person name="Cui Y."/>
            <person name="Zhang H."/>
            <person name="O'Toole P.W."/>
        </authorList>
    </citation>
    <scope>NUCLEOTIDE SEQUENCE [LARGE SCALE GENOMIC DNA]</scope>
    <source>
        <strain evidence="3 4">DSM 16045</strain>
    </source>
</reference>
<organism evidence="3 4">
    <name type="scientific">Limosilactobacillus gastricus DSM 16045</name>
    <dbReference type="NCBI Taxonomy" id="1423749"/>
    <lineage>
        <taxon>Bacteria</taxon>
        <taxon>Bacillati</taxon>
        <taxon>Bacillota</taxon>
        <taxon>Bacilli</taxon>
        <taxon>Lactobacillales</taxon>
        <taxon>Lactobacillaceae</taxon>
        <taxon>Limosilactobacillus</taxon>
    </lineage>
</organism>
<keyword evidence="1" id="KW-0812">Transmembrane</keyword>
<proteinExistence type="predicted"/>
<dbReference type="Proteomes" id="UP000051739">
    <property type="component" value="Unassembled WGS sequence"/>
</dbReference>
<keyword evidence="4" id="KW-1185">Reference proteome</keyword>
<dbReference type="InterPro" id="IPR018604">
    <property type="entry name" value="YycI-like"/>
</dbReference>
<accession>A0A0R1VB89</accession>
<feature type="transmembrane region" description="Helical" evidence="1">
    <location>
        <begin position="9"/>
        <end position="30"/>
    </location>
</feature>
<sequence length="261" mass="29581">MNFRRIQGIFLIAFVILDIVLVISFFWGFWRVQSNSGQSVSQQAMLLRELKTDSITVPKLSNHQPRGYYISVNSSTDLGDEVTSLSRQSAYWSGTQITSTFNTAIANQKATIKSWLRSNSRIAHGQSYQVNQDFSTKSRLVYTQMIDDIPVLDATGRIQFRVSGQKLTGYTQTYLKGIKVLRQQVSAISSQQAIAVLYRHNEIPSNSKVIWLQYGFSKVSSSDNQDIYAPIWEAKVRDRSNNKTTYLRVNAITGTIIQTND</sequence>
<dbReference type="Gene3D" id="2.40.128.690">
    <property type="entry name" value="YycH protein, domain 3-like"/>
    <property type="match status" value="1"/>
</dbReference>
<protein>
    <recommendedName>
        <fullName evidence="2">Regulatory protein YycH-like domain-containing protein</fullName>
    </recommendedName>
</protein>
<dbReference type="GO" id="GO:0016020">
    <property type="term" value="C:membrane"/>
    <property type="evidence" value="ECO:0007669"/>
    <property type="project" value="InterPro"/>
</dbReference>
<evidence type="ECO:0000313" key="3">
    <source>
        <dbReference type="EMBL" id="KRM02754.1"/>
    </source>
</evidence>
<comment type="caution">
    <text evidence="3">The sequence shown here is derived from an EMBL/GenBank/DDBJ whole genome shotgun (WGS) entry which is preliminary data.</text>
</comment>
<dbReference type="EMBL" id="AZFN01000007">
    <property type="protein sequence ID" value="KRM02754.1"/>
    <property type="molecule type" value="Genomic_DNA"/>
</dbReference>
<evidence type="ECO:0000256" key="1">
    <source>
        <dbReference type="SAM" id="Phobius"/>
    </source>
</evidence>
<gene>
    <name evidence="3" type="ORF">FC60_GL001616</name>
</gene>
<name>A0A0R1VB89_9LACO</name>
<feature type="domain" description="Regulatory protein YycH-like" evidence="2">
    <location>
        <begin position="38"/>
        <end position="252"/>
    </location>
</feature>
<keyword evidence="1" id="KW-0472">Membrane</keyword>
<keyword evidence="1" id="KW-1133">Transmembrane helix</keyword>
<dbReference type="PATRIC" id="fig|1423749.3.peg.1674"/>